<dbReference type="InterPro" id="IPR013785">
    <property type="entry name" value="Aldolase_TIM"/>
</dbReference>
<dbReference type="SUPFAM" id="SSF51395">
    <property type="entry name" value="FMN-linked oxidoreductases"/>
    <property type="match status" value="1"/>
</dbReference>
<protein>
    <submittedName>
        <fullName evidence="4">NADH:flavin oxidoreductase</fullName>
    </submittedName>
</protein>
<dbReference type="PANTHER" id="PTHR43656:SF2">
    <property type="entry name" value="BINDING OXIDOREDUCTASE, PUTATIVE (AFU_ORTHOLOGUE AFUA_2G08260)-RELATED"/>
    <property type="match status" value="1"/>
</dbReference>
<dbReference type="InterPro" id="IPR051799">
    <property type="entry name" value="NADH_flavin_oxidoreductase"/>
</dbReference>
<sequence length="368" mass="39217">MKGKTSVLFEPTRIQGMKLKNRLVRSATWEGMCDEDGRPTPALVDYYRELAEGGVGLIISGFAFVAAEGKPLPGALGLHRDDFAQDLRALTTAVHQAGGVLCAQLAHAGGQTRRALCGGMPLAPSAVAAVQYQPETPTAMSNADIRRSIAAFAAAARRARECGFDAVQLHAAHGYLINQFLSPHTNRRDDDYGGSLVNRARFLLDVYRAVRAAVGTAYPILVKLTGSDHLAEGLGEKEAVLVAQALDALGIDAIEMSSGTPASGELTPLRRNIHAPDQEAYNLSLALAVKAAVRCPVIVVGGIRSPVRAAEIIRNGDADYLALSRPLIRELGLPLRWRDADNAAPSDCTSCNRCFKAALKGKLECLKT</sequence>
<keyword evidence="5" id="KW-1185">Reference proteome</keyword>
<accession>A0ABY5ZK10</accession>
<name>A0ABY5ZK10_9BACT</name>
<dbReference type="EMBL" id="CP092109">
    <property type="protein sequence ID" value="UWZ79456.1"/>
    <property type="molecule type" value="Genomic_DNA"/>
</dbReference>
<keyword evidence="1" id="KW-0285">Flavoprotein</keyword>
<evidence type="ECO:0000259" key="3">
    <source>
        <dbReference type="Pfam" id="PF00724"/>
    </source>
</evidence>
<proteinExistence type="predicted"/>
<dbReference type="Proteomes" id="UP001060414">
    <property type="component" value="Chromosome"/>
</dbReference>
<organism evidence="4 5">
    <name type="scientific">Geoalkalibacter halelectricus</name>
    <dbReference type="NCBI Taxonomy" id="2847045"/>
    <lineage>
        <taxon>Bacteria</taxon>
        <taxon>Pseudomonadati</taxon>
        <taxon>Thermodesulfobacteriota</taxon>
        <taxon>Desulfuromonadia</taxon>
        <taxon>Desulfuromonadales</taxon>
        <taxon>Geoalkalibacteraceae</taxon>
        <taxon>Geoalkalibacter</taxon>
    </lineage>
</organism>
<dbReference type="CDD" id="cd02803">
    <property type="entry name" value="OYE_like_FMN_family"/>
    <property type="match status" value="1"/>
</dbReference>
<keyword evidence="2" id="KW-0560">Oxidoreductase</keyword>
<dbReference type="Gene3D" id="3.20.20.70">
    <property type="entry name" value="Aldolase class I"/>
    <property type="match status" value="1"/>
</dbReference>
<dbReference type="Pfam" id="PF00724">
    <property type="entry name" value="Oxidored_FMN"/>
    <property type="match status" value="1"/>
</dbReference>
<dbReference type="PANTHER" id="PTHR43656">
    <property type="entry name" value="BINDING OXIDOREDUCTASE, PUTATIVE (AFU_ORTHOLOGUE AFUA_2G08260)-RELATED"/>
    <property type="match status" value="1"/>
</dbReference>
<evidence type="ECO:0000313" key="4">
    <source>
        <dbReference type="EMBL" id="UWZ79456.1"/>
    </source>
</evidence>
<evidence type="ECO:0000256" key="1">
    <source>
        <dbReference type="ARBA" id="ARBA00022630"/>
    </source>
</evidence>
<reference evidence="4" key="1">
    <citation type="journal article" date="2022" name="Environ. Microbiol.">
        <title>Geoalkalibacter halelectricus SAP #1 sp. nov. possessing extracellular electron transfer and mineral#reducing capabilities from a haloalkaline environment.</title>
        <authorList>
            <person name="Yadav S."/>
            <person name="Singh R."/>
            <person name="Sundharam S.S."/>
            <person name="Chaudhary S."/>
            <person name="Krishnamurthi S."/>
            <person name="Patil S.A."/>
        </authorList>
    </citation>
    <scope>NUCLEOTIDE SEQUENCE</scope>
    <source>
        <strain evidence="4">SAP-1</strain>
    </source>
</reference>
<dbReference type="InterPro" id="IPR001155">
    <property type="entry name" value="OxRdtase_FMN_N"/>
</dbReference>
<dbReference type="RefSeq" id="WP_260747808.1">
    <property type="nucleotide sequence ID" value="NZ_CP092109.1"/>
</dbReference>
<gene>
    <name evidence="4" type="ORF">L9S41_17495</name>
</gene>
<evidence type="ECO:0000256" key="2">
    <source>
        <dbReference type="ARBA" id="ARBA00023002"/>
    </source>
</evidence>
<evidence type="ECO:0000313" key="5">
    <source>
        <dbReference type="Proteomes" id="UP001060414"/>
    </source>
</evidence>
<feature type="domain" description="NADH:flavin oxidoreductase/NADH oxidase N-terminal" evidence="3">
    <location>
        <begin position="8"/>
        <end position="335"/>
    </location>
</feature>